<dbReference type="OrthoDB" id="9802958at2"/>
<dbReference type="Pfam" id="PF14464">
    <property type="entry name" value="Prok-JAB"/>
    <property type="match status" value="1"/>
</dbReference>
<evidence type="ECO:0000256" key="3">
    <source>
        <dbReference type="ARBA" id="ARBA00022801"/>
    </source>
</evidence>
<name>A0A544T4V3_9BACI</name>
<dbReference type="PANTHER" id="PTHR34858:SF1">
    <property type="entry name" value="CYSO-CYSTEINE PEPTIDASE"/>
    <property type="match status" value="1"/>
</dbReference>
<keyword evidence="2" id="KW-0479">Metal-binding</keyword>
<dbReference type="GO" id="GO:0008235">
    <property type="term" value="F:metalloexopeptidase activity"/>
    <property type="evidence" value="ECO:0007669"/>
    <property type="project" value="TreeGrafter"/>
</dbReference>
<evidence type="ECO:0000256" key="4">
    <source>
        <dbReference type="ARBA" id="ARBA00022833"/>
    </source>
</evidence>
<accession>A0A544T4V3</accession>
<reference evidence="7 8" key="1">
    <citation type="submission" date="2019-05" db="EMBL/GenBank/DDBJ databases">
        <title>Psychrobacillus vulpis sp. nov., a new species isolated from feces of a red fox that inhabits in The Tablas de Daimiel Natural Park, Albacete, Spain.</title>
        <authorList>
            <person name="Rodriguez M."/>
            <person name="Reina J.C."/>
            <person name="Bejar V."/>
            <person name="Llamas I."/>
        </authorList>
    </citation>
    <scope>NUCLEOTIDE SEQUENCE [LARGE SCALE GENOMIC DNA]</scope>
    <source>
        <strain evidence="7 8">NEAU-3TGS17</strain>
    </source>
</reference>
<dbReference type="Proteomes" id="UP000317316">
    <property type="component" value="Unassembled WGS sequence"/>
</dbReference>
<evidence type="ECO:0000313" key="8">
    <source>
        <dbReference type="Proteomes" id="UP000317316"/>
    </source>
</evidence>
<dbReference type="InterPro" id="IPR037518">
    <property type="entry name" value="MPN"/>
</dbReference>
<evidence type="ECO:0000256" key="1">
    <source>
        <dbReference type="ARBA" id="ARBA00022670"/>
    </source>
</evidence>
<dbReference type="InterPro" id="IPR000555">
    <property type="entry name" value="JAMM/MPN+_dom"/>
</dbReference>
<evidence type="ECO:0000259" key="6">
    <source>
        <dbReference type="PROSITE" id="PS50249"/>
    </source>
</evidence>
<keyword evidence="5" id="KW-0482">Metalloprotease</keyword>
<sequence>MEMNQVRITEFLLKEVIDHARAHLPYESCGLLAGTNGKVNSFWILENELKSDRRFFVSETAVSKTLAQIAERKENVIAIYHSHPITSPIPSSHDIINHPDPEVKMLIVSFKSEPPEAKCYHILSPTYYECLFLIET</sequence>
<feature type="domain" description="MPN" evidence="6">
    <location>
        <begin position="6"/>
        <end position="134"/>
    </location>
</feature>
<dbReference type="InterPro" id="IPR051929">
    <property type="entry name" value="VirAsm_ModProt"/>
</dbReference>
<gene>
    <name evidence="7" type="ORF">FG382_12655</name>
</gene>
<dbReference type="PANTHER" id="PTHR34858">
    <property type="entry name" value="CYSO-CYSTEINE PEPTIDASE"/>
    <property type="match status" value="1"/>
</dbReference>
<dbReference type="GO" id="GO:0006508">
    <property type="term" value="P:proteolysis"/>
    <property type="evidence" value="ECO:0007669"/>
    <property type="project" value="UniProtKB-KW"/>
</dbReference>
<evidence type="ECO:0000256" key="5">
    <source>
        <dbReference type="ARBA" id="ARBA00023049"/>
    </source>
</evidence>
<dbReference type="GO" id="GO:0008270">
    <property type="term" value="F:zinc ion binding"/>
    <property type="evidence" value="ECO:0007669"/>
    <property type="project" value="TreeGrafter"/>
</dbReference>
<dbReference type="PROSITE" id="PS50249">
    <property type="entry name" value="MPN"/>
    <property type="match status" value="1"/>
</dbReference>
<dbReference type="InterPro" id="IPR028090">
    <property type="entry name" value="JAB_dom_prok"/>
</dbReference>
<comment type="caution">
    <text evidence="7">The sequence shown here is derived from an EMBL/GenBank/DDBJ whole genome shotgun (WGS) entry which is preliminary data.</text>
</comment>
<dbReference type="Gene3D" id="3.40.140.10">
    <property type="entry name" value="Cytidine Deaminase, domain 2"/>
    <property type="match status" value="1"/>
</dbReference>
<organism evidence="7 8">
    <name type="scientific">Psychrobacillus lasiicapitis</name>
    <dbReference type="NCBI Taxonomy" id="1636719"/>
    <lineage>
        <taxon>Bacteria</taxon>
        <taxon>Bacillati</taxon>
        <taxon>Bacillota</taxon>
        <taxon>Bacilli</taxon>
        <taxon>Bacillales</taxon>
        <taxon>Bacillaceae</taxon>
        <taxon>Psychrobacillus</taxon>
    </lineage>
</organism>
<dbReference type="SMART" id="SM00232">
    <property type="entry name" value="JAB_MPN"/>
    <property type="match status" value="1"/>
</dbReference>
<evidence type="ECO:0000313" key="7">
    <source>
        <dbReference type="EMBL" id="TQR12471.1"/>
    </source>
</evidence>
<keyword evidence="3" id="KW-0378">Hydrolase</keyword>
<keyword evidence="8" id="KW-1185">Reference proteome</keyword>
<dbReference type="SUPFAM" id="SSF102712">
    <property type="entry name" value="JAB1/MPN domain"/>
    <property type="match status" value="1"/>
</dbReference>
<keyword evidence="4" id="KW-0862">Zinc</keyword>
<evidence type="ECO:0000256" key="2">
    <source>
        <dbReference type="ARBA" id="ARBA00022723"/>
    </source>
</evidence>
<keyword evidence="1" id="KW-0645">Protease</keyword>
<protein>
    <submittedName>
        <fullName evidence="7">M67 family metallopeptidase</fullName>
    </submittedName>
</protein>
<dbReference type="CDD" id="cd08070">
    <property type="entry name" value="MPN_like"/>
    <property type="match status" value="1"/>
</dbReference>
<proteinExistence type="predicted"/>
<dbReference type="EMBL" id="VDGH01000007">
    <property type="protein sequence ID" value="TQR12471.1"/>
    <property type="molecule type" value="Genomic_DNA"/>
</dbReference>
<dbReference type="AlphaFoldDB" id="A0A544T4V3"/>